<dbReference type="GO" id="GO:0004519">
    <property type="term" value="F:endonuclease activity"/>
    <property type="evidence" value="ECO:0007669"/>
    <property type="project" value="UniProtKB-KW"/>
</dbReference>
<dbReference type="GO" id="GO:0006298">
    <property type="term" value="P:mismatch repair"/>
    <property type="evidence" value="ECO:0007669"/>
    <property type="project" value="UniProtKB-UniRule"/>
</dbReference>
<sequence length="608" mass="68827">MAIILLDTKTINRIAAGEVIERPASVVKELVENAIDAGSLEIEIKIESGGRNLIIVTDNGNGVEKNDLELAFMRHATSKLSDSELIEIKHLGFRGEALPSIAAVSRIKLSSKAKGASEAWSIRYEGGEKIGELMPCSLLQGTHIEVRDLFFATPNRLKFLKTERAETQSIVDIVNNLAMINYRIGFTFNSGNKKLLKYAKQTSLFSRLCEIEEEFQGNALEVNEEEEGIKLTGHICKPTVNRGKSTQIYTFVNGRPIKDNLLIGAIRYAYHDFISSDRYPFAVLHLEVPYDQVDVNVHPNKSEVRFQNKKLIYEIVTRGLIKALSRRIGTFPASTTNTIEGLLKGSLSDSFDKSNVQNERRPSPFENQLIKEFTSPNERAKGLSEQSKSFTGIQKSPSQAEIMVLEKKVLEQVDLIESHPLGFARCQIYNTYIIAEVRDKLIIVDQHAAHERLVYECLKRKSSIKKQKLLLPEMVEIKNQAGMEMIETYKDKLFEMGFDIEIKSENKVIVKEIPAILGAIDVKEMLINIIDRLTEIEDTLPVEDKVNKILATIACYGSIRAGRKMKLEEMNELLRQMEKTPYSGQCNHGRPTYIEMKLSDIEKLFERR</sequence>
<gene>
    <name evidence="5 8" type="primary">mutL</name>
    <name evidence="8" type="ORF">COM42_001160</name>
</gene>
<evidence type="ECO:0000256" key="2">
    <source>
        <dbReference type="ARBA" id="ARBA00021975"/>
    </source>
</evidence>
<evidence type="ECO:0000259" key="6">
    <source>
        <dbReference type="SMART" id="SM00853"/>
    </source>
</evidence>
<dbReference type="CDD" id="cd16926">
    <property type="entry name" value="HATPase_MutL-MLH-PMS-like"/>
    <property type="match status" value="1"/>
</dbReference>
<dbReference type="Gene3D" id="3.30.565.10">
    <property type="entry name" value="Histidine kinase-like ATPase, C-terminal domain"/>
    <property type="match status" value="1"/>
</dbReference>
<dbReference type="PANTHER" id="PTHR10073:SF12">
    <property type="entry name" value="DNA MISMATCH REPAIR PROTEIN MLH1"/>
    <property type="match status" value="1"/>
</dbReference>
<dbReference type="InterPro" id="IPR042120">
    <property type="entry name" value="MutL_C_dimsub"/>
</dbReference>
<proteinExistence type="inferred from homology"/>
<dbReference type="InterPro" id="IPR020568">
    <property type="entry name" value="Ribosomal_Su5_D2-typ_SF"/>
</dbReference>
<dbReference type="InterPro" id="IPR020667">
    <property type="entry name" value="DNA_mismatch_repair_MutL"/>
</dbReference>
<dbReference type="Gene3D" id="3.30.1540.20">
    <property type="entry name" value="MutL, C-terminal domain, dimerisation subdomain"/>
    <property type="match status" value="1"/>
</dbReference>
<feature type="domain" description="MutL C-terminal dimerisation" evidence="6">
    <location>
        <begin position="424"/>
        <end position="565"/>
    </location>
</feature>
<comment type="similarity">
    <text evidence="1 5">Belongs to the DNA mismatch repair MutL/HexB family.</text>
</comment>
<evidence type="ECO:0000256" key="4">
    <source>
        <dbReference type="ARBA" id="ARBA00023204"/>
    </source>
</evidence>
<dbReference type="GO" id="GO:0005524">
    <property type="term" value="F:ATP binding"/>
    <property type="evidence" value="ECO:0007669"/>
    <property type="project" value="InterPro"/>
</dbReference>
<dbReference type="PANTHER" id="PTHR10073">
    <property type="entry name" value="DNA MISMATCH REPAIR PROTEIN MLH, PMS, MUTL"/>
    <property type="match status" value="1"/>
</dbReference>
<dbReference type="GO" id="GO:0032300">
    <property type="term" value="C:mismatch repair complex"/>
    <property type="evidence" value="ECO:0007669"/>
    <property type="project" value="InterPro"/>
</dbReference>
<accession>A0A6C1U2I6</accession>
<dbReference type="InterPro" id="IPR014762">
    <property type="entry name" value="DNA_mismatch_repair_CS"/>
</dbReference>
<dbReference type="SMART" id="SM01340">
    <property type="entry name" value="DNA_mis_repair"/>
    <property type="match status" value="1"/>
</dbReference>
<dbReference type="InterPro" id="IPR038973">
    <property type="entry name" value="MutL/Mlh/Pms-like"/>
</dbReference>
<evidence type="ECO:0000259" key="7">
    <source>
        <dbReference type="SMART" id="SM01340"/>
    </source>
</evidence>
<dbReference type="NCBIfam" id="TIGR00585">
    <property type="entry name" value="mutl"/>
    <property type="match status" value="1"/>
</dbReference>
<dbReference type="SUPFAM" id="SSF55874">
    <property type="entry name" value="ATPase domain of HSP90 chaperone/DNA topoisomerase II/histidine kinase"/>
    <property type="match status" value="1"/>
</dbReference>
<dbReference type="Gene3D" id="3.30.230.10">
    <property type="match status" value="1"/>
</dbReference>
<comment type="function">
    <text evidence="5">This protein is involved in the repair of mismatches in DNA. It is required for dam-dependent methyl-directed DNA mismatch repair. May act as a 'molecular matchmaker', a protein that promotes the formation of a stable complex between two or more DNA-binding proteins in an ATP-dependent manner without itself being part of a final effector complex.</text>
</comment>
<dbReference type="NCBIfam" id="NF000952">
    <property type="entry name" value="PRK00095.2-2"/>
    <property type="match status" value="1"/>
</dbReference>
<evidence type="ECO:0000256" key="3">
    <source>
        <dbReference type="ARBA" id="ARBA00022763"/>
    </source>
</evidence>
<reference evidence="8" key="1">
    <citation type="submission" date="2019-07" db="EMBL/GenBank/DDBJ databases">
        <title>Genome assemblies of Wolbachia strains wAlbA and wAlbB in wild caught Aedes albopictus specimens.</title>
        <authorList>
            <person name="Kulkarni A."/>
            <person name="Yu W."/>
            <person name="Xue R.-D."/>
            <person name="Ma Y."/>
            <person name="Xu J."/>
        </authorList>
    </citation>
    <scope>NUCLEOTIDE SEQUENCE</scope>
    <source>
        <strain evidence="8">HN2016</strain>
    </source>
</reference>
<dbReference type="GO" id="GO:0016887">
    <property type="term" value="F:ATP hydrolysis activity"/>
    <property type="evidence" value="ECO:0007669"/>
    <property type="project" value="InterPro"/>
</dbReference>
<dbReference type="SUPFAM" id="SSF118116">
    <property type="entry name" value="DNA mismatch repair protein MutL"/>
    <property type="match status" value="1"/>
</dbReference>
<keyword evidence="4 5" id="KW-0234">DNA repair</keyword>
<dbReference type="EMBL" id="NWVJ02000055">
    <property type="protein sequence ID" value="TVS98660.1"/>
    <property type="molecule type" value="Genomic_DNA"/>
</dbReference>
<evidence type="ECO:0000256" key="5">
    <source>
        <dbReference type="HAMAP-Rule" id="MF_00149"/>
    </source>
</evidence>
<dbReference type="GO" id="GO:0140664">
    <property type="term" value="F:ATP-dependent DNA damage sensor activity"/>
    <property type="evidence" value="ECO:0007669"/>
    <property type="project" value="InterPro"/>
</dbReference>
<dbReference type="InterPro" id="IPR014721">
    <property type="entry name" value="Ribsml_uS5_D2-typ_fold_subgr"/>
</dbReference>
<keyword evidence="8" id="KW-0378">Hydrolase</keyword>
<dbReference type="InterPro" id="IPR042121">
    <property type="entry name" value="MutL_C_regsub"/>
</dbReference>
<evidence type="ECO:0000256" key="1">
    <source>
        <dbReference type="ARBA" id="ARBA00006082"/>
    </source>
</evidence>
<dbReference type="SUPFAM" id="SSF54211">
    <property type="entry name" value="Ribosomal protein S5 domain 2-like"/>
    <property type="match status" value="1"/>
</dbReference>
<dbReference type="InterPro" id="IPR014790">
    <property type="entry name" value="MutL_C"/>
</dbReference>
<dbReference type="Pfam" id="PF13589">
    <property type="entry name" value="HATPase_c_3"/>
    <property type="match status" value="1"/>
</dbReference>
<dbReference type="GO" id="GO:0030983">
    <property type="term" value="F:mismatched DNA binding"/>
    <property type="evidence" value="ECO:0007669"/>
    <property type="project" value="InterPro"/>
</dbReference>
<dbReference type="HAMAP" id="MF_00149">
    <property type="entry name" value="DNA_mis_repair"/>
    <property type="match status" value="1"/>
</dbReference>
<dbReference type="InterPro" id="IPR036890">
    <property type="entry name" value="HATPase_C_sf"/>
</dbReference>
<comment type="caution">
    <text evidence="8">The sequence shown here is derived from an EMBL/GenBank/DDBJ whole genome shotgun (WGS) entry which is preliminary data.</text>
</comment>
<keyword evidence="3 5" id="KW-0227">DNA damage</keyword>
<dbReference type="Proteomes" id="UP000218080">
    <property type="component" value="Unassembled WGS sequence"/>
</dbReference>
<evidence type="ECO:0000313" key="8">
    <source>
        <dbReference type="EMBL" id="TVS98660.1"/>
    </source>
</evidence>
<dbReference type="Pfam" id="PF08676">
    <property type="entry name" value="MutL_C"/>
    <property type="match status" value="1"/>
</dbReference>
<protein>
    <recommendedName>
        <fullName evidence="2 5">DNA mismatch repair protein MutL</fullName>
    </recommendedName>
</protein>
<feature type="domain" description="DNA mismatch repair protein S5" evidence="7">
    <location>
        <begin position="208"/>
        <end position="325"/>
    </location>
</feature>
<dbReference type="FunFam" id="3.30.565.10:FF:000003">
    <property type="entry name" value="DNA mismatch repair endonuclease MutL"/>
    <property type="match status" value="1"/>
</dbReference>
<dbReference type="InterPro" id="IPR013507">
    <property type="entry name" value="DNA_mismatch_S5_2-like"/>
</dbReference>
<dbReference type="Gene3D" id="3.30.1370.100">
    <property type="entry name" value="MutL, C-terminal domain, regulatory subdomain"/>
    <property type="match status" value="1"/>
</dbReference>
<dbReference type="SMART" id="SM00853">
    <property type="entry name" value="MutL_C"/>
    <property type="match status" value="1"/>
</dbReference>
<organism evidence="8">
    <name type="scientific">Wolbachia pipientis</name>
    <dbReference type="NCBI Taxonomy" id="955"/>
    <lineage>
        <taxon>Bacteria</taxon>
        <taxon>Pseudomonadati</taxon>
        <taxon>Pseudomonadota</taxon>
        <taxon>Alphaproteobacteria</taxon>
        <taxon>Rickettsiales</taxon>
        <taxon>Anaplasmataceae</taxon>
        <taxon>Wolbachieae</taxon>
        <taxon>Wolbachia</taxon>
    </lineage>
</organism>
<dbReference type="InterPro" id="IPR037198">
    <property type="entry name" value="MutL_C_sf"/>
</dbReference>
<dbReference type="Pfam" id="PF01119">
    <property type="entry name" value="DNA_mis_repair"/>
    <property type="match status" value="1"/>
</dbReference>
<dbReference type="InterPro" id="IPR002099">
    <property type="entry name" value="MutL/Mlh/PMS"/>
</dbReference>
<dbReference type="NCBIfam" id="NF000953">
    <property type="entry name" value="PRK00095.2-4"/>
    <property type="match status" value="1"/>
</dbReference>
<dbReference type="CDD" id="cd00782">
    <property type="entry name" value="MutL_Trans"/>
    <property type="match status" value="1"/>
</dbReference>
<keyword evidence="8" id="KW-0540">Nuclease</keyword>
<keyword evidence="8" id="KW-0255">Endonuclease</keyword>
<name>A0A6C1U2I6_WOLPI</name>
<dbReference type="PROSITE" id="PS00058">
    <property type="entry name" value="DNA_MISMATCH_REPAIR_1"/>
    <property type="match status" value="1"/>
</dbReference>
<dbReference type="AlphaFoldDB" id="A0A6C1U2I6"/>